<evidence type="ECO:0000256" key="2">
    <source>
        <dbReference type="SAM" id="MobiDB-lite"/>
    </source>
</evidence>
<feature type="compositionally biased region" description="Polar residues" evidence="2">
    <location>
        <begin position="575"/>
        <end position="594"/>
    </location>
</feature>
<feature type="region of interest" description="Disordered" evidence="2">
    <location>
        <begin position="366"/>
        <end position="386"/>
    </location>
</feature>
<dbReference type="AlphaFoldDB" id="A0AAD2FF51"/>
<evidence type="ECO:0000313" key="3">
    <source>
        <dbReference type="EMBL" id="CAJ1934344.1"/>
    </source>
</evidence>
<dbReference type="EMBL" id="CAKOGP040000335">
    <property type="protein sequence ID" value="CAJ1934344.1"/>
    <property type="molecule type" value="Genomic_DNA"/>
</dbReference>
<evidence type="ECO:0000256" key="1">
    <source>
        <dbReference type="SAM" id="Coils"/>
    </source>
</evidence>
<proteinExistence type="predicted"/>
<dbReference type="PANTHER" id="PTHR23159">
    <property type="entry name" value="CENTROSOMAL PROTEIN 2"/>
    <property type="match status" value="1"/>
</dbReference>
<feature type="region of interest" description="Disordered" evidence="2">
    <location>
        <begin position="558"/>
        <end position="594"/>
    </location>
</feature>
<sequence length="975" mass="107443">MSDHSTRSSLSVDMATANKATAASIDNMNHSIDPETCPQIQRLEFADYLDVQTRLMLVPRIEEEGIGAVISTFVPSVSSQSANEDDNDKNRSEGSNENRDDSETSSDLTGLVLIRMESSPISTQQNDDWTDMDFTSILANIRQTTSFPIVLVFTPGPCDDGAVGTIEVQQGQNNEPAEVNSDHKNAGDHEEQNPQQHQQKDSINSLLSWGQRMRAQASVAANTAATAVATAAKERIQNTTQQTTHHPSRDEPKPCDVFYQTSIGVLIPANTLKEPKISTTSLLLVRASATKALSTKKGHQFQWYRSSKKAVVSVPDDLNSVTSTVSGKNDGCGDVEWIPLEGATSSAFQPNATLVGRRLRCHVTLEGDGNSSVDSDDSSDDDDDLNSIGSTADIAIDLEHPIVADPSIFNGARQALSRGAKFGGISGRGNAQSHRFSIDISIGVGKLHHKQVAMSAVTIHTVSGDETIKLTDEPIKQVTATADASNSNDLDLLFPVVPEEGSMLEAVLTDGKLLLKASNRITRESLLMALGIANYQGRPGKLGCKTLLFDDDVQSQQPRSFMDDDSLSSTDCTTPRNGSQLLSPDKSIASSLPLQSPAATITESVSGESPEKEMVSSLTNELEMLRAKLARKDKVVSELQRQVAKSEDVYQQMKTSLVSCQDELRQSRSACQNMQHAVQSAETKIESFESIMSETKSAHLENVKSLEGHMSKQSEKIAELEKNNKSLQNEKAVLSAAVEARESKLLRMGELRSSLSEMSEQVAKYHALQSELDQSNNRCVNFEKSLKEAKENEIKSQADMQSALEKIDKLTICVKQEEEKFASLKKEMEPLQKKNQQLKAERNSFKQKNDSLTKEIARICRNGRSVNEIDKMLSDHESLLEEIDLLRKQKKKALEDAHQYRMAYEQAKAAQERSGLDTQTTSILERNVELERLIAEMTEYVNAKEMQLETMKQVNEHLQQEIHSLAQANFNRNEV</sequence>
<gene>
    <name evidence="3" type="ORF">CYCCA115_LOCUS3709</name>
</gene>
<protein>
    <submittedName>
        <fullName evidence="3">Uncharacterized protein</fullName>
    </submittedName>
</protein>
<keyword evidence="4" id="KW-1185">Reference proteome</keyword>
<dbReference type="Gene3D" id="1.10.287.1490">
    <property type="match status" value="1"/>
</dbReference>
<feature type="compositionally biased region" description="Basic and acidic residues" evidence="2">
    <location>
        <begin position="180"/>
        <end position="192"/>
    </location>
</feature>
<feature type="coiled-coil region" evidence="1">
    <location>
        <begin position="703"/>
        <end position="896"/>
    </location>
</feature>
<keyword evidence="1" id="KW-0175">Coiled coil</keyword>
<feature type="region of interest" description="Disordered" evidence="2">
    <location>
        <begin position="77"/>
        <end position="107"/>
    </location>
</feature>
<feature type="region of interest" description="Disordered" evidence="2">
    <location>
        <begin position="171"/>
        <end position="202"/>
    </location>
</feature>
<feature type="compositionally biased region" description="Acidic residues" evidence="2">
    <location>
        <begin position="374"/>
        <end position="385"/>
    </location>
</feature>
<feature type="compositionally biased region" description="Basic and acidic residues" evidence="2">
    <location>
        <begin position="88"/>
        <end position="102"/>
    </location>
</feature>
<dbReference type="PANTHER" id="PTHR23159:SF60">
    <property type="entry name" value="SPINDLE ASSEMBLY ABNORMAL PROTEIN 4"/>
    <property type="match status" value="1"/>
</dbReference>
<organism evidence="3 4">
    <name type="scientific">Cylindrotheca closterium</name>
    <dbReference type="NCBI Taxonomy" id="2856"/>
    <lineage>
        <taxon>Eukaryota</taxon>
        <taxon>Sar</taxon>
        <taxon>Stramenopiles</taxon>
        <taxon>Ochrophyta</taxon>
        <taxon>Bacillariophyta</taxon>
        <taxon>Bacillariophyceae</taxon>
        <taxon>Bacillariophycidae</taxon>
        <taxon>Bacillariales</taxon>
        <taxon>Bacillariaceae</taxon>
        <taxon>Cylindrotheca</taxon>
    </lineage>
</organism>
<evidence type="ECO:0000313" key="4">
    <source>
        <dbReference type="Proteomes" id="UP001295423"/>
    </source>
</evidence>
<accession>A0AAD2FF51</accession>
<comment type="caution">
    <text evidence="3">The sequence shown here is derived from an EMBL/GenBank/DDBJ whole genome shotgun (WGS) entry which is preliminary data.</text>
</comment>
<name>A0AAD2FF51_9STRA</name>
<reference evidence="3" key="1">
    <citation type="submission" date="2023-08" db="EMBL/GenBank/DDBJ databases">
        <authorList>
            <person name="Audoor S."/>
            <person name="Bilcke G."/>
        </authorList>
    </citation>
    <scope>NUCLEOTIDE SEQUENCE</scope>
</reference>
<feature type="coiled-coil region" evidence="1">
    <location>
        <begin position="615"/>
        <end position="656"/>
    </location>
</feature>
<dbReference type="Proteomes" id="UP001295423">
    <property type="component" value="Unassembled WGS sequence"/>
</dbReference>
<dbReference type="Gene3D" id="2.60.40.2700">
    <property type="match status" value="1"/>
</dbReference>
<feature type="compositionally biased region" description="Polar residues" evidence="2">
    <location>
        <begin position="193"/>
        <end position="202"/>
    </location>
</feature>
<feature type="coiled-coil region" evidence="1">
    <location>
        <begin position="941"/>
        <end position="968"/>
    </location>
</feature>